<comment type="caution">
    <text evidence="3">The sequence shown here is derived from an EMBL/GenBank/DDBJ whole genome shotgun (WGS) entry which is preliminary data.</text>
</comment>
<feature type="chain" id="PRO_5042051347" evidence="2">
    <location>
        <begin position="22"/>
        <end position="314"/>
    </location>
</feature>
<evidence type="ECO:0000313" key="4">
    <source>
        <dbReference type="Proteomes" id="UP001218188"/>
    </source>
</evidence>
<reference evidence="3" key="1">
    <citation type="submission" date="2023-03" db="EMBL/GenBank/DDBJ databases">
        <title>Massive genome expansion in bonnet fungi (Mycena s.s.) driven by repeated elements and novel gene families across ecological guilds.</title>
        <authorList>
            <consortium name="Lawrence Berkeley National Laboratory"/>
            <person name="Harder C.B."/>
            <person name="Miyauchi S."/>
            <person name="Viragh M."/>
            <person name="Kuo A."/>
            <person name="Thoen E."/>
            <person name="Andreopoulos B."/>
            <person name="Lu D."/>
            <person name="Skrede I."/>
            <person name="Drula E."/>
            <person name="Henrissat B."/>
            <person name="Morin E."/>
            <person name="Kohler A."/>
            <person name="Barry K."/>
            <person name="LaButti K."/>
            <person name="Morin E."/>
            <person name="Salamov A."/>
            <person name="Lipzen A."/>
            <person name="Mereny Z."/>
            <person name="Hegedus B."/>
            <person name="Baldrian P."/>
            <person name="Stursova M."/>
            <person name="Weitz H."/>
            <person name="Taylor A."/>
            <person name="Grigoriev I.V."/>
            <person name="Nagy L.G."/>
            <person name="Martin F."/>
            <person name="Kauserud H."/>
        </authorList>
    </citation>
    <scope>NUCLEOTIDE SEQUENCE</scope>
    <source>
        <strain evidence="3">CBHHK200</strain>
    </source>
</reference>
<name>A0AAD6WZG3_9AGAR</name>
<gene>
    <name evidence="3" type="ORF">C8F04DRAFT_1367631</name>
</gene>
<keyword evidence="4" id="KW-1185">Reference proteome</keyword>
<evidence type="ECO:0000313" key="3">
    <source>
        <dbReference type="EMBL" id="KAJ7030245.1"/>
    </source>
</evidence>
<evidence type="ECO:0000256" key="2">
    <source>
        <dbReference type="SAM" id="SignalP"/>
    </source>
</evidence>
<proteinExistence type="predicted"/>
<feature type="region of interest" description="Disordered" evidence="1">
    <location>
        <begin position="272"/>
        <end position="292"/>
    </location>
</feature>
<dbReference type="EMBL" id="JARJCM010000092">
    <property type="protein sequence ID" value="KAJ7030245.1"/>
    <property type="molecule type" value="Genomic_DNA"/>
</dbReference>
<organism evidence="3 4">
    <name type="scientific">Mycena alexandri</name>
    <dbReference type="NCBI Taxonomy" id="1745969"/>
    <lineage>
        <taxon>Eukaryota</taxon>
        <taxon>Fungi</taxon>
        <taxon>Dikarya</taxon>
        <taxon>Basidiomycota</taxon>
        <taxon>Agaricomycotina</taxon>
        <taxon>Agaricomycetes</taxon>
        <taxon>Agaricomycetidae</taxon>
        <taxon>Agaricales</taxon>
        <taxon>Marasmiineae</taxon>
        <taxon>Mycenaceae</taxon>
        <taxon>Mycena</taxon>
    </lineage>
</organism>
<protein>
    <submittedName>
        <fullName evidence="3">Uncharacterized protein</fullName>
    </submittedName>
</protein>
<dbReference type="AlphaFoldDB" id="A0AAD6WZG3"/>
<keyword evidence="2" id="KW-0732">Signal</keyword>
<feature type="signal peptide" evidence="2">
    <location>
        <begin position="1"/>
        <end position="21"/>
    </location>
</feature>
<accession>A0AAD6WZG3</accession>
<dbReference type="Proteomes" id="UP001218188">
    <property type="component" value="Unassembled WGS sequence"/>
</dbReference>
<evidence type="ECO:0000256" key="1">
    <source>
        <dbReference type="SAM" id="MobiDB-lite"/>
    </source>
</evidence>
<sequence length="314" mass="33520">MLSSRGLILLILLSGPHVAANLRLSNLDATLPSLPPLTLNAQASGFGFDLYSALSPASSSTLTNLLDLPGVCAPFVGPEQECTTHNMTATNITFEDCGDPFTVCRCSDATMSVDTIVDRLGRVPVGLRCYIGVVFALNGSTRPSAYTLTTGDMHLRGNCEMDVWIHEASQSFDFAPDTAHSSAPGWSEAIANDTCVLDIYSLTNEVEDFAQMSVMRIYMLLYNGHLPPLPRGLHGGNIVLIQIGRDTSPPTLDRARVFTTVATAFASEPTASVAANPGVDPTHTPSRDDSNVASMVNDAAMPNLRRSVLRESSC</sequence>